<dbReference type="EnsemblPlants" id="OB12G17320.1">
    <property type="protein sequence ID" value="OB12G17320.1"/>
    <property type="gene ID" value="OB12G17320"/>
</dbReference>
<reference evidence="2" key="2">
    <citation type="submission" date="2013-04" db="UniProtKB">
        <authorList>
            <consortium name="EnsemblPlants"/>
        </authorList>
    </citation>
    <scope>IDENTIFICATION</scope>
</reference>
<evidence type="ECO:0000313" key="2">
    <source>
        <dbReference type="EnsemblPlants" id="OB12G17320.1"/>
    </source>
</evidence>
<protein>
    <submittedName>
        <fullName evidence="2">Uncharacterized protein</fullName>
    </submittedName>
</protein>
<dbReference type="Proteomes" id="UP000006038">
    <property type="component" value="Chromosome 12"/>
</dbReference>
<dbReference type="HOGENOM" id="CLU_2310415_0_0_1"/>
<keyword evidence="3" id="KW-1185">Reference proteome</keyword>
<reference evidence="2" key="1">
    <citation type="journal article" date="2013" name="Nat. Commun.">
        <title>Whole-genome sequencing of Oryza brachyantha reveals mechanisms underlying Oryza genome evolution.</title>
        <authorList>
            <person name="Chen J."/>
            <person name="Huang Q."/>
            <person name="Gao D."/>
            <person name="Wang J."/>
            <person name="Lang Y."/>
            <person name="Liu T."/>
            <person name="Li B."/>
            <person name="Bai Z."/>
            <person name="Luis Goicoechea J."/>
            <person name="Liang C."/>
            <person name="Chen C."/>
            <person name="Zhang W."/>
            <person name="Sun S."/>
            <person name="Liao Y."/>
            <person name="Zhang X."/>
            <person name="Yang L."/>
            <person name="Song C."/>
            <person name="Wang M."/>
            <person name="Shi J."/>
            <person name="Liu G."/>
            <person name="Liu J."/>
            <person name="Zhou H."/>
            <person name="Zhou W."/>
            <person name="Yu Q."/>
            <person name="An N."/>
            <person name="Chen Y."/>
            <person name="Cai Q."/>
            <person name="Wang B."/>
            <person name="Liu B."/>
            <person name="Min J."/>
            <person name="Huang Y."/>
            <person name="Wu H."/>
            <person name="Li Z."/>
            <person name="Zhang Y."/>
            <person name="Yin Y."/>
            <person name="Song W."/>
            <person name="Jiang J."/>
            <person name="Jackson S.A."/>
            <person name="Wing R.A."/>
            <person name="Wang J."/>
            <person name="Chen M."/>
        </authorList>
    </citation>
    <scope>NUCLEOTIDE SEQUENCE [LARGE SCALE GENOMIC DNA]</scope>
    <source>
        <strain evidence="2">cv. IRGC 101232</strain>
    </source>
</reference>
<sequence>MEEVMHRFPRREEEVVEDGGETGGRRSDGRFSRGSGGIHNTLVHIISDGLILLPMMGKVFGHRSVVTDDIEPPVTGKDPSKVKVTFDGVQLKSVTDDLHL</sequence>
<accession>J3NCM4</accession>
<proteinExistence type="predicted"/>
<feature type="compositionally biased region" description="Basic and acidic residues" evidence="1">
    <location>
        <begin position="1"/>
        <end position="13"/>
    </location>
</feature>
<organism evidence="2">
    <name type="scientific">Oryza brachyantha</name>
    <name type="common">malo sina</name>
    <dbReference type="NCBI Taxonomy" id="4533"/>
    <lineage>
        <taxon>Eukaryota</taxon>
        <taxon>Viridiplantae</taxon>
        <taxon>Streptophyta</taxon>
        <taxon>Embryophyta</taxon>
        <taxon>Tracheophyta</taxon>
        <taxon>Spermatophyta</taxon>
        <taxon>Magnoliopsida</taxon>
        <taxon>Liliopsida</taxon>
        <taxon>Poales</taxon>
        <taxon>Poaceae</taxon>
        <taxon>BOP clade</taxon>
        <taxon>Oryzoideae</taxon>
        <taxon>Oryzeae</taxon>
        <taxon>Oryzinae</taxon>
        <taxon>Oryza</taxon>
    </lineage>
</organism>
<name>J3NCM4_ORYBR</name>
<evidence type="ECO:0000313" key="3">
    <source>
        <dbReference type="Proteomes" id="UP000006038"/>
    </source>
</evidence>
<evidence type="ECO:0000256" key="1">
    <source>
        <dbReference type="SAM" id="MobiDB-lite"/>
    </source>
</evidence>
<dbReference type="AlphaFoldDB" id="J3NCM4"/>
<feature type="region of interest" description="Disordered" evidence="1">
    <location>
        <begin position="1"/>
        <end position="36"/>
    </location>
</feature>
<dbReference type="Gramene" id="OB12G17320.1">
    <property type="protein sequence ID" value="OB12G17320.1"/>
    <property type="gene ID" value="OB12G17320"/>
</dbReference>